<dbReference type="InterPro" id="IPR020846">
    <property type="entry name" value="MFS_dom"/>
</dbReference>
<evidence type="ECO:0000256" key="6">
    <source>
        <dbReference type="ARBA" id="ARBA00044504"/>
    </source>
</evidence>
<dbReference type="PANTHER" id="PTHR23511:SF5">
    <property type="entry name" value="MAJOR FACILITATOR-TYPE TRANSPORTER HXNZ-RELATED"/>
    <property type="match status" value="1"/>
</dbReference>
<organism evidence="9 10">
    <name type="scientific">Artemisia annua</name>
    <name type="common">Sweet wormwood</name>
    <dbReference type="NCBI Taxonomy" id="35608"/>
    <lineage>
        <taxon>Eukaryota</taxon>
        <taxon>Viridiplantae</taxon>
        <taxon>Streptophyta</taxon>
        <taxon>Embryophyta</taxon>
        <taxon>Tracheophyta</taxon>
        <taxon>Spermatophyta</taxon>
        <taxon>Magnoliopsida</taxon>
        <taxon>eudicotyledons</taxon>
        <taxon>Gunneridae</taxon>
        <taxon>Pentapetalae</taxon>
        <taxon>asterids</taxon>
        <taxon>campanulids</taxon>
        <taxon>Asterales</taxon>
        <taxon>Asteraceae</taxon>
        <taxon>Asteroideae</taxon>
        <taxon>Anthemideae</taxon>
        <taxon>Artemisiinae</taxon>
        <taxon>Artemisia</taxon>
    </lineage>
</organism>
<evidence type="ECO:0000256" key="7">
    <source>
        <dbReference type="SAM" id="Phobius"/>
    </source>
</evidence>
<keyword evidence="2" id="KW-0813">Transport</keyword>
<comment type="caution">
    <text evidence="9">The sequence shown here is derived from an EMBL/GenBank/DDBJ whole genome shotgun (WGS) entry which is preliminary data.</text>
</comment>
<dbReference type="GO" id="GO:0022857">
    <property type="term" value="F:transmembrane transporter activity"/>
    <property type="evidence" value="ECO:0007669"/>
    <property type="project" value="InterPro"/>
</dbReference>
<proteinExistence type="inferred from homology"/>
<dbReference type="AlphaFoldDB" id="A0A2U1MVQ9"/>
<evidence type="ECO:0000259" key="8">
    <source>
        <dbReference type="PROSITE" id="PS50850"/>
    </source>
</evidence>
<keyword evidence="4 7" id="KW-1133">Transmembrane helix</keyword>
<comment type="subcellular location">
    <subcellularLocation>
        <location evidence="1">Membrane</location>
        <topology evidence="1">Multi-pass membrane protein</topology>
    </subcellularLocation>
</comment>
<evidence type="ECO:0000313" key="10">
    <source>
        <dbReference type="Proteomes" id="UP000245207"/>
    </source>
</evidence>
<evidence type="ECO:0000313" key="9">
    <source>
        <dbReference type="EMBL" id="PWA65341.1"/>
    </source>
</evidence>
<dbReference type="EMBL" id="PKPP01004246">
    <property type="protein sequence ID" value="PWA65341.1"/>
    <property type="molecule type" value="Genomic_DNA"/>
</dbReference>
<feature type="domain" description="Major facilitator superfamily (MFS) profile" evidence="8">
    <location>
        <begin position="27"/>
        <end position="91"/>
    </location>
</feature>
<keyword evidence="5 7" id="KW-0472">Membrane</keyword>
<evidence type="ECO:0000256" key="4">
    <source>
        <dbReference type="ARBA" id="ARBA00022989"/>
    </source>
</evidence>
<sequence>MAEQGPAGYTVDEALVAIGYGKFHTKVFLYAMLGLVAEAMDLMLLTYVGLAIEADFKLTSSEENLISIVTYVGIIFGAWLWSAVSDSFGRK</sequence>
<dbReference type="SUPFAM" id="SSF103473">
    <property type="entry name" value="MFS general substrate transporter"/>
    <property type="match status" value="1"/>
</dbReference>
<dbReference type="OrthoDB" id="4139357at2759"/>
<feature type="transmembrane region" description="Helical" evidence="7">
    <location>
        <begin position="27"/>
        <end position="52"/>
    </location>
</feature>
<dbReference type="InterPro" id="IPR036259">
    <property type="entry name" value="MFS_trans_sf"/>
</dbReference>
<reference evidence="9 10" key="1">
    <citation type="journal article" date="2018" name="Mol. Plant">
        <title>The genome of Artemisia annua provides insight into the evolution of Asteraceae family and artemisinin biosynthesis.</title>
        <authorList>
            <person name="Shen Q."/>
            <person name="Zhang L."/>
            <person name="Liao Z."/>
            <person name="Wang S."/>
            <person name="Yan T."/>
            <person name="Shi P."/>
            <person name="Liu M."/>
            <person name="Fu X."/>
            <person name="Pan Q."/>
            <person name="Wang Y."/>
            <person name="Lv Z."/>
            <person name="Lu X."/>
            <person name="Zhang F."/>
            <person name="Jiang W."/>
            <person name="Ma Y."/>
            <person name="Chen M."/>
            <person name="Hao X."/>
            <person name="Li L."/>
            <person name="Tang Y."/>
            <person name="Lv G."/>
            <person name="Zhou Y."/>
            <person name="Sun X."/>
            <person name="Brodelius P.E."/>
            <person name="Rose J.K.C."/>
            <person name="Tang K."/>
        </authorList>
    </citation>
    <scope>NUCLEOTIDE SEQUENCE [LARGE SCALE GENOMIC DNA]</scope>
    <source>
        <strain evidence="10">cv. Huhao1</strain>
        <tissue evidence="9">Leaf</tissue>
    </source>
</reference>
<dbReference type="PANTHER" id="PTHR23511">
    <property type="entry name" value="SYNAPTIC VESICLE GLYCOPROTEIN 2"/>
    <property type="match status" value="1"/>
</dbReference>
<dbReference type="PROSITE" id="PS50850">
    <property type="entry name" value="MFS"/>
    <property type="match status" value="1"/>
</dbReference>
<evidence type="ECO:0000256" key="2">
    <source>
        <dbReference type="ARBA" id="ARBA00022448"/>
    </source>
</evidence>
<gene>
    <name evidence="9" type="ORF">CTI12_AA232670</name>
</gene>
<keyword evidence="10" id="KW-1185">Reference proteome</keyword>
<feature type="transmembrane region" description="Helical" evidence="7">
    <location>
        <begin position="64"/>
        <end position="84"/>
    </location>
</feature>
<dbReference type="GO" id="GO:0016020">
    <property type="term" value="C:membrane"/>
    <property type="evidence" value="ECO:0007669"/>
    <property type="project" value="UniProtKB-SubCell"/>
</dbReference>
<name>A0A2U1MVQ9_ARTAN</name>
<dbReference type="Proteomes" id="UP000245207">
    <property type="component" value="Unassembled WGS sequence"/>
</dbReference>
<protein>
    <submittedName>
        <fullName evidence="9">Organic cation/carnitine transporter 7</fullName>
    </submittedName>
</protein>
<evidence type="ECO:0000256" key="3">
    <source>
        <dbReference type="ARBA" id="ARBA00022692"/>
    </source>
</evidence>
<dbReference type="Gene3D" id="1.20.1250.20">
    <property type="entry name" value="MFS general substrate transporter like domains"/>
    <property type="match status" value="1"/>
</dbReference>
<evidence type="ECO:0000256" key="1">
    <source>
        <dbReference type="ARBA" id="ARBA00004141"/>
    </source>
</evidence>
<accession>A0A2U1MVQ9</accession>
<comment type="similarity">
    <text evidence="6">Belongs to the major facilitator superfamily. Phosphate:H(+) symporter (TC 2.A.1.9) family.</text>
</comment>
<keyword evidence="3 7" id="KW-0812">Transmembrane</keyword>
<evidence type="ECO:0000256" key="5">
    <source>
        <dbReference type="ARBA" id="ARBA00023136"/>
    </source>
</evidence>